<organism evidence="1">
    <name type="scientific">marine metagenome</name>
    <dbReference type="NCBI Taxonomy" id="408172"/>
    <lineage>
        <taxon>unclassified sequences</taxon>
        <taxon>metagenomes</taxon>
        <taxon>ecological metagenomes</taxon>
    </lineage>
</organism>
<proteinExistence type="predicted"/>
<protein>
    <submittedName>
        <fullName evidence="1">Uncharacterized protein</fullName>
    </submittedName>
</protein>
<reference evidence="1" key="1">
    <citation type="submission" date="2018-05" db="EMBL/GenBank/DDBJ databases">
        <authorList>
            <person name="Lanie J.A."/>
            <person name="Ng W.-L."/>
            <person name="Kazmierczak K.M."/>
            <person name="Andrzejewski T.M."/>
            <person name="Davidsen T.M."/>
            <person name="Wayne K.J."/>
            <person name="Tettelin H."/>
            <person name="Glass J.I."/>
            <person name="Rusch D."/>
            <person name="Podicherti R."/>
            <person name="Tsui H.-C.T."/>
            <person name="Winkler M.E."/>
        </authorList>
    </citation>
    <scope>NUCLEOTIDE SEQUENCE</scope>
</reference>
<accession>A0A382M3R5</accession>
<gene>
    <name evidence="1" type="ORF">METZ01_LOCUS296518</name>
</gene>
<dbReference type="AlphaFoldDB" id="A0A382M3R5"/>
<evidence type="ECO:0000313" key="1">
    <source>
        <dbReference type="EMBL" id="SVC43664.1"/>
    </source>
</evidence>
<feature type="non-terminal residue" evidence="1">
    <location>
        <position position="1"/>
    </location>
</feature>
<sequence>VSKKIKLDDKIVKDHISDWSYETKDDLGNKVIKQKRD</sequence>
<dbReference type="EMBL" id="UINC01091134">
    <property type="protein sequence ID" value="SVC43664.1"/>
    <property type="molecule type" value="Genomic_DNA"/>
</dbReference>
<name>A0A382M3R5_9ZZZZ</name>